<dbReference type="EMBL" id="FOUB01000002">
    <property type="protein sequence ID" value="SFL65415.1"/>
    <property type="molecule type" value="Genomic_DNA"/>
</dbReference>
<reference evidence="2" key="1">
    <citation type="submission" date="2016-10" db="EMBL/GenBank/DDBJ databases">
        <authorList>
            <person name="Varghese N."/>
            <person name="Submissions S."/>
        </authorList>
    </citation>
    <scope>NUCLEOTIDE SEQUENCE [LARGE SCALE GENOMIC DNA]</scope>
    <source>
        <strain evidence="2">Nm44</strain>
    </source>
</reference>
<evidence type="ECO:0000313" key="1">
    <source>
        <dbReference type="EMBL" id="SFL65415.1"/>
    </source>
</evidence>
<dbReference type="Proteomes" id="UP000183287">
    <property type="component" value="Unassembled WGS sequence"/>
</dbReference>
<accession>A0A1I4JFQ5</accession>
<name>A0A1I4JFQ5_9PROT</name>
<dbReference type="AlphaFoldDB" id="A0A1I4JFQ5"/>
<proteinExistence type="predicted"/>
<organism evidence="1 2">
    <name type="scientific">Nitrosomonas communis</name>
    <dbReference type="NCBI Taxonomy" id="44574"/>
    <lineage>
        <taxon>Bacteria</taxon>
        <taxon>Pseudomonadati</taxon>
        <taxon>Pseudomonadota</taxon>
        <taxon>Betaproteobacteria</taxon>
        <taxon>Nitrosomonadales</taxon>
        <taxon>Nitrosomonadaceae</taxon>
        <taxon>Nitrosomonas</taxon>
    </lineage>
</organism>
<gene>
    <name evidence="1" type="ORF">SAMN05421863_100241</name>
</gene>
<keyword evidence="2" id="KW-1185">Reference proteome</keyword>
<evidence type="ECO:0000313" key="2">
    <source>
        <dbReference type="Proteomes" id="UP000183287"/>
    </source>
</evidence>
<sequence length="29" mass="3308">MEACGVQLIEEERGGMHLHKSGMVINYFK</sequence>
<protein>
    <submittedName>
        <fullName evidence="1">Uncharacterized protein</fullName>
    </submittedName>
</protein>